<evidence type="ECO:0000313" key="3">
    <source>
        <dbReference type="Proteomes" id="UP000294257"/>
    </source>
</evidence>
<dbReference type="AlphaFoldDB" id="A0A4Q7KKE1"/>
<dbReference type="PROSITE" id="PS50943">
    <property type="entry name" value="HTH_CROC1"/>
    <property type="match status" value="1"/>
</dbReference>
<dbReference type="InterPro" id="IPR001387">
    <property type="entry name" value="Cro/C1-type_HTH"/>
</dbReference>
<keyword evidence="3" id="KW-1185">Reference proteome</keyword>
<evidence type="ECO:0000313" key="2">
    <source>
        <dbReference type="EMBL" id="RZS34725.1"/>
    </source>
</evidence>
<dbReference type="OrthoDB" id="3672921at2"/>
<dbReference type="InterPro" id="IPR010982">
    <property type="entry name" value="Lambda_DNA-bd_dom_sf"/>
</dbReference>
<dbReference type="InterPro" id="IPR043917">
    <property type="entry name" value="DUF5753"/>
</dbReference>
<dbReference type="Gene3D" id="1.10.260.40">
    <property type="entry name" value="lambda repressor-like DNA-binding domains"/>
    <property type="match status" value="1"/>
</dbReference>
<dbReference type="CDD" id="cd00093">
    <property type="entry name" value="HTH_XRE"/>
    <property type="match status" value="1"/>
</dbReference>
<dbReference type="GO" id="GO:0003677">
    <property type="term" value="F:DNA binding"/>
    <property type="evidence" value="ECO:0007669"/>
    <property type="project" value="InterPro"/>
</dbReference>
<comment type="caution">
    <text evidence="2">The sequence shown here is derived from an EMBL/GenBank/DDBJ whole genome shotgun (WGS) entry which is preliminary data.</text>
</comment>
<gene>
    <name evidence="2" type="ORF">EV193_10873</name>
</gene>
<name>A0A4Q7KKE1_9PSEU</name>
<dbReference type="EMBL" id="SGWQ01000008">
    <property type="protein sequence ID" value="RZS34725.1"/>
    <property type="molecule type" value="Genomic_DNA"/>
</dbReference>
<dbReference type="Pfam" id="PF13560">
    <property type="entry name" value="HTH_31"/>
    <property type="match status" value="1"/>
</dbReference>
<dbReference type="Proteomes" id="UP000294257">
    <property type="component" value="Unassembled WGS sequence"/>
</dbReference>
<dbReference type="SUPFAM" id="SSF47413">
    <property type="entry name" value="lambda repressor-like DNA-binding domains"/>
    <property type="match status" value="1"/>
</dbReference>
<feature type="domain" description="HTH cro/C1-type" evidence="1">
    <location>
        <begin position="17"/>
        <end position="58"/>
    </location>
</feature>
<organism evidence="2 3">
    <name type="scientific">Herbihabitans rhizosphaerae</name>
    <dbReference type="NCBI Taxonomy" id="1872711"/>
    <lineage>
        <taxon>Bacteria</taxon>
        <taxon>Bacillati</taxon>
        <taxon>Actinomycetota</taxon>
        <taxon>Actinomycetes</taxon>
        <taxon>Pseudonocardiales</taxon>
        <taxon>Pseudonocardiaceae</taxon>
        <taxon>Herbihabitans</taxon>
    </lineage>
</organism>
<protein>
    <submittedName>
        <fullName evidence="2">Helix-turn-helix protein</fullName>
    </submittedName>
</protein>
<dbReference type="RefSeq" id="WP_130346181.1">
    <property type="nucleotide sequence ID" value="NZ_SGWQ01000008.1"/>
</dbReference>
<reference evidence="2 3" key="1">
    <citation type="submission" date="2019-02" db="EMBL/GenBank/DDBJ databases">
        <title>Genomic Encyclopedia of Type Strains, Phase IV (KMG-IV): sequencing the most valuable type-strain genomes for metagenomic binning, comparative biology and taxonomic classification.</title>
        <authorList>
            <person name="Goeker M."/>
        </authorList>
    </citation>
    <scope>NUCLEOTIDE SEQUENCE [LARGE SCALE GENOMIC DNA]</scope>
    <source>
        <strain evidence="2 3">DSM 101727</strain>
    </source>
</reference>
<proteinExistence type="predicted"/>
<dbReference type="Pfam" id="PF19054">
    <property type="entry name" value="DUF5753"/>
    <property type="match status" value="1"/>
</dbReference>
<sequence>MAKKRAYACYRELGAELRKRRIAAQLSMSQLGYSLGWSTTKVSRVESGHIGLPTTEVLHYLGPCEVLLPQALDLLDLCRTAERKLGYWLSPHGEWINNQLHSLIFHESTANESVTYESLLVPGLLQTPEYARVRISREKTLTQATVEQYVQVRLRRQEILHRPKPARFEFYIHEQALRLPVGDATVRHEQALHLALLSTLPHITIRVVPTQAGERSAFGGSFAVYGFDRHTPLVYLDNHITGMFLEKPGLVQPYQTLVPEIADVALDAKDSREFVATLADEYDLGSSQSNDQHVVAEEQL</sequence>
<accession>A0A4Q7KKE1</accession>
<evidence type="ECO:0000259" key="1">
    <source>
        <dbReference type="PROSITE" id="PS50943"/>
    </source>
</evidence>